<accession>S3BHB7</accession>
<dbReference type="STRING" id="1203554.HMPREF1476_00615"/>
<dbReference type="GO" id="GO:0003677">
    <property type="term" value="F:DNA binding"/>
    <property type="evidence" value="ECO:0007669"/>
    <property type="project" value="UniProtKB-KW"/>
</dbReference>
<dbReference type="EMBL" id="ATCF01000012">
    <property type="protein sequence ID" value="EPD99811.1"/>
    <property type="molecule type" value="Genomic_DNA"/>
</dbReference>
<dbReference type="Gene3D" id="1.10.10.10">
    <property type="entry name" value="Winged helix-like DNA-binding domain superfamily/Winged helix DNA-binding domain"/>
    <property type="match status" value="1"/>
</dbReference>
<dbReference type="InterPro" id="IPR036388">
    <property type="entry name" value="WH-like_DNA-bd_sf"/>
</dbReference>
<dbReference type="Proteomes" id="UP000014400">
    <property type="component" value="Unassembled WGS sequence"/>
</dbReference>
<comment type="caution">
    <text evidence="2">The sequence shown here is derived from an EMBL/GenBank/DDBJ whole genome shotgun (WGS) entry which is preliminary data.</text>
</comment>
<dbReference type="RefSeq" id="WP_016473979.1">
    <property type="nucleotide sequence ID" value="NZ_KE150480.1"/>
</dbReference>
<organism evidence="2 3">
    <name type="scientific">Sutterella wadsworthensis HGA0223</name>
    <dbReference type="NCBI Taxonomy" id="1203554"/>
    <lineage>
        <taxon>Bacteria</taxon>
        <taxon>Pseudomonadati</taxon>
        <taxon>Pseudomonadota</taxon>
        <taxon>Betaproteobacteria</taxon>
        <taxon>Burkholderiales</taxon>
        <taxon>Sutterellaceae</taxon>
        <taxon>Sutterella</taxon>
    </lineage>
</organism>
<dbReference type="InterPro" id="IPR000944">
    <property type="entry name" value="Tscrpt_reg_Rrf2"/>
</dbReference>
<dbReference type="PANTHER" id="PTHR33221:SF4">
    <property type="entry name" value="HTH-TYPE TRANSCRIPTIONAL REPRESSOR NSRR"/>
    <property type="match status" value="1"/>
</dbReference>
<dbReference type="PATRIC" id="fig|1203554.3.peg.601"/>
<dbReference type="NCBIfam" id="TIGR00738">
    <property type="entry name" value="rrf2_super"/>
    <property type="match status" value="1"/>
</dbReference>
<reference evidence="2 3" key="1">
    <citation type="submission" date="2013-04" db="EMBL/GenBank/DDBJ databases">
        <title>The Genome Sequence of Sutterella wadsworthensis HGA0223.</title>
        <authorList>
            <consortium name="The Broad Institute Genomics Platform"/>
            <person name="Earl A."/>
            <person name="Ward D."/>
            <person name="Feldgarden M."/>
            <person name="Gevers D."/>
            <person name="Schmidt T.M."/>
            <person name="Dover J."/>
            <person name="Dai D."/>
            <person name="Walker B."/>
            <person name="Young S."/>
            <person name="Zeng Q."/>
            <person name="Gargeya S."/>
            <person name="Fitzgerald M."/>
            <person name="Haas B."/>
            <person name="Abouelleil A."/>
            <person name="Allen A.W."/>
            <person name="Alvarado L."/>
            <person name="Arachchi H.M."/>
            <person name="Berlin A.M."/>
            <person name="Chapman S.B."/>
            <person name="Gainer-Dewar J."/>
            <person name="Goldberg J."/>
            <person name="Griggs A."/>
            <person name="Gujja S."/>
            <person name="Hansen M."/>
            <person name="Howarth C."/>
            <person name="Imamovic A."/>
            <person name="Ireland A."/>
            <person name="Larimer J."/>
            <person name="McCowan C."/>
            <person name="Murphy C."/>
            <person name="Pearson M."/>
            <person name="Poon T.W."/>
            <person name="Priest M."/>
            <person name="Roberts A."/>
            <person name="Saif S."/>
            <person name="Shea T."/>
            <person name="Sisk P."/>
            <person name="Sykes S."/>
            <person name="Wortman J."/>
            <person name="Nusbaum C."/>
            <person name="Birren B."/>
        </authorList>
    </citation>
    <scope>NUCLEOTIDE SEQUENCE [LARGE SCALE GENOMIC DNA]</scope>
    <source>
        <strain evidence="2 3">HGA0223</strain>
    </source>
</reference>
<gene>
    <name evidence="2" type="ORF">HMPREF1476_00615</name>
</gene>
<dbReference type="GO" id="GO:0003700">
    <property type="term" value="F:DNA-binding transcription factor activity"/>
    <property type="evidence" value="ECO:0007669"/>
    <property type="project" value="TreeGrafter"/>
</dbReference>
<protein>
    <submittedName>
        <fullName evidence="2">Rrf2 family protein</fullName>
    </submittedName>
</protein>
<dbReference type="Pfam" id="PF02082">
    <property type="entry name" value="Rrf2"/>
    <property type="match status" value="1"/>
</dbReference>
<dbReference type="PANTHER" id="PTHR33221">
    <property type="entry name" value="WINGED HELIX-TURN-HELIX TRANSCRIPTIONAL REGULATOR, RRF2 FAMILY"/>
    <property type="match status" value="1"/>
</dbReference>
<keyword evidence="1" id="KW-0238">DNA-binding</keyword>
<dbReference type="GO" id="GO:0005829">
    <property type="term" value="C:cytosol"/>
    <property type="evidence" value="ECO:0007669"/>
    <property type="project" value="TreeGrafter"/>
</dbReference>
<dbReference type="InterPro" id="IPR036390">
    <property type="entry name" value="WH_DNA-bd_sf"/>
</dbReference>
<dbReference type="eggNOG" id="COG1959">
    <property type="taxonomic scope" value="Bacteria"/>
</dbReference>
<keyword evidence="3" id="KW-1185">Reference proteome</keyword>
<dbReference type="AlphaFoldDB" id="S3BHB7"/>
<evidence type="ECO:0000256" key="1">
    <source>
        <dbReference type="ARBA" id="ARBA00023125"/>
    </source>
</evidence>
<dbReference type="HOGENOM" id="CLU_107144_2_0_4"/>
<sequence>MHITRFTDLSLRVLMYLCARPSQDRTTVTEIAERIGWTRNHVVKVVHRLSQEGWLATQRGRTGGLGLDPQARKLRLGNVIRTLEGDDCLINCKDPPCNFGRGCPLIKVLNDAQNVFYEALNAYTLEDVAQHSVLAHLFAPSSTGKVVPIIPAGVLPNKDQSRTSDDAGLLKLVKEGGI</sequence>
<dbReference type="PROSITE" id="PS51197">
    <property type="entry name" value="HTH_RRF2_2"/>
    <property type="match status" value="1"/>
</dbReference>
<proteinExistence type="predicted"/>
<evidence type="ECO:0000313" key="3">
    <source>
        <dbReference type="Proteomes" id="UP000014400"/>
    </source>
</evidence>
<evidence type="ECO:0000313" key="2">
    <source>
        <dbReference type="EMBL" id="EPD99811.1"/>
    </source>
</evidence>
<name>S3BHB7_9BURK</name>
<dbReference type="SUPFAM" id="SSF46785">
    <property type="entry name" value="Winged helix' DNA-binding domain"/>
    <property type="match status" value="1"/>
</dbReference>